<sequence>MSRYDNPSIISSSSSSIIAFNLLLNRIQMPYTNDRRLFCIYLRHIDHRTNGIKLAIVHHEVSCSSISLLVASTPTEHEARTNQQYKQDLFRDKRSEYGIQYVSPCAAAAAAASLPPFGPPYHHDVPIHGGYVVPHYGYGGPHYRSVEPLEEQELHGFSDVDHITQDHMPMARYGAYGTAPAHIGPMPIPAPGPAAYGVFPNANSGGCNVPLLFSCSPSIVQGRIVQAQPHQHVSSPFDASANLYRVVMDPHMGAHENGQEEAAHDHTGATHEPSHISLHKY</sequence>
<dbReference type="AlphaFoldDB" id="I0E0A3"/>
<feature type="compositionally biased region" description="Basic and acidic residues" evidence="1">
    <location>
        <begin position="258"/>
        <end position="274"/>
    </location>
</feature>
<feature type="region of interest" description="Disordered" evidence="1">
    <location>
        <begin position="258"/>
        <end position="281"/>
    </location>
</feature>
<dbReference type="EMBL" id="JQ388324">
    <property type="protein sequence ID" value="AFH96021.1"/>
    <property type="molecule type" value="Genomic_DNA"/>
</dbReference>
<evidence type="ECO:0000313" key="2">
    <source>
        <dbReference type="EMBL" id="AFH96021.1"/>
    </source>
</evidence>
<protein>
    <submittedName>
        <fullName evidence="2">VMP30</fullName>
    </submittedName>
</protein>
<evidence type="ECO:0000256" key="1">
    <source>
        <dbReference type="SAM" id="MobiDB-lite"/>
    </source>
</evidence>
<reference evidence="2" key="1">
    <citation type="submission" date="2012-01" db="EMBL/GenBank/DDBJ databases">
        <title>Vitelline membrane proteins in Lepidopteron.</title>
        <authorList>
            <person name="Xu Y."/>
            <person name="Xiang Z."/>
            <person name="He N."/>
        </authorList>
    </citation>
    <scope>NUCLEOTIDE SEQUENCE</scope>
</reference>
<gene>
    <name evidence="2" type="primary">VMP30</name>
</gene>
<name>I0E0A3_MANSE</name>
<proteinExistence type="predicted"/>
<organism evidence="2">
    <name type="scientific">Manduca sexta</name>
    <name type="common">Tobacco hawkmoth</name>
    <name type="synonym">Tobacco hornworm</name>
    <dbReference type="NCBI Taxonomy" id="7130"/>
    <lineage>
        <taxon>Eukaryota</taxon>
        <taxon>Metazoa</taxon>
        <taxon>Ecdysozoa</taxon>
        <taxon>Arthropoda</taxon>
        <taxon>Hexapoda</taxon>
        <taxon>Insecta</taxon>
        <taxon>Pterygota</taxon>
        <taxon>Neoptera</taxon>
        <taxon>Endopterygota</taxon>
        <taxon>Lepidoptera</taxon>
        <taxon>Glossata</taxon>
        <taxon>Ditrysia</taxon>
        <taxon>Bombycoidea</taxon>
        <taxon>Sphingidae</taxon>
        <taxon>Sphinginae</taxon>
        <taxon>Sphingini</taxon>
        <taxon>Manduca</taxon>
    </lineage>
</organism>
<accession>I0E0A3</accession>